<evidence type="ECO:0000313" key="8">
    <source>
        <dbReference type="EMBL" id="MBK1644399.1"/>
    </source>
</evidence>
<dbReference type="PANTHER" id="PTHR34229">
    <property type="entry name" value="METAL TRANSPORT PROTEIN HI_1621-RELATED"/>
    <property type="match status" value="1"/>
</dbReference>
<evidence type="ECO:0000256" key="6">
    <source>
        <dbReference type="ARBA" id="ARBA00023136"/>
    </source>
</evidence>
<dbReference type="RefSeq" id="WP_200387193.1">
    <property type="nucleotide sequence ID" value="NZ_NRSD01000005.1"/>
</dbReference>
<feature type="transmembrane region" description="Helical" evidence="7">
    <location>
        <begin position="68"/>
        <end position="91"/>
    </location>
</feature>
<dbReference type="Pfam" id="PF01891">
    <property type="entry name" value="CbiM"/>
    <property type="match status" value="1"/>
</dbReference>
<keyword evidence="3" id="KW-1003">Cell membrane</keyword>
<keyword evidence="2" id="KW-0813">Transport</keyword>
<reference evidence="8 9" key="1">
    <citation type="journal article" date="2020" name="Microorganisms">
        <title>Osmotic Adaptation and Compatible Solute Biosynthesis of Phototrophic Bacteria as Revealed from Genome Analyses.</title>
        <authorList>
            <person name="Imhoff J.F."/>
            <person name="Rahn T."/>
            <person name="Kunzel S."/>
            <person name="Keller A."/>
            <person name="Neulinger S.C."/>
        </authorList>
    </citation>
    <scope>NUCLEOTIDE SEQUENCE [LARGE SCALE GENOMIC DNA]</scope>
    <source>
        <strain evidence="8 9">DSM 21303</strain>
    </source>
</reference>
<feature type="transmembrane region" description="Helical" evidence="7">
    <location>
        <begin position="166"/>
        <end position="190"/>
    </location>
</feature>
<evidence type="ECO:0000256" key="2">
    <source>
        <dbReference type="ARBA" id="ARBA00022448"/>
    </source>
</evidence>
<feature type="transmembrane region" description="Helical" evidence="7">
    <location>
        <begin position="7"/>
        <end position="29"/>
    </location>
</feature>
<feature type="transmembrane region" description="Helical" evidence="7">
    <location>
        <begin position="134"/>
        <end position="160"/>
    </location>
</feature>
<proteinExistence type="predicted"/>
<dbReference type="AlphaFoldDB" id="A0A9X0WGR8"/>
<keyword evidence="4 7" id="KW-0812">Transmembrane</keyword>
<evidence type="ECO:0000313" key="9">
    <source>
        <dbReference type="Proteomes" id="UP001138802"/>
    </source>
</evidence>
<keyword evidence="6 7" id="KW-0472">Membrane</keyword>
<name>A0A9X0WGR8_9GAMM</name>
<dbReference type="GO" id="GO:0000041">
    <property type="term" value="P:transition metal ion transport"/>
    <property type="evidence" value="ECO:0007669"/>
    <property type="project" value="InterPro"/>
</dbReference>
<sequence>MHIVDGVLSAPVLIGGSLLALAGIARGLHELDPESIPQVGLFSAVFFLASLIHVPVGLSSAHLMLTGLLGLLLGWAAFPAILVGLVLQAVFFGFGGVTVIGVTTLNLALPAVVMGVLGRHLLWRFGGSPRSLGVLSLGFLVGALSIGLSAGLVAIVLALSGSEYRVAATVVMIGQLPVMVVEGLITAAALRLILTVRPELVPVGLGTDALREQPQEA</sequence>
<dbReference type="GO" id="GO:0005886">
    <property type="term" value="C:plasma membrane"/>
    <property type="evidence" value="ECO:0007669"/>
    <property type="project" value="UniProtKB-SubCell"/>
</dbReference>
<gene>
    <name evidence="8" type="ORF">CKO25_06960</name>
</gene>
<keyword evidence="9" id="KW-1185">Reference proteome</keyword>
<dbReference type="PANTHER" id="PTHR34229:SF1">
    <property type="entry name" value="METAL TRANSPORT PROTEIN HI_1621-RELATED"/>
    <property type="match status" value="1"/>
</dbReference>
<evidence type="ECO:0000256" key="3">
    <source>
        <dbReference type="ARBA" id="ARBA00022475"/>
    </source>
</evidence>
<organism evidence="8 9">
    <name type="scientific">Thiocapsa imhoffii</name>
    <dbReference type="NCBI Taxonomy" id="382777"/>
    <lineage>
        <taxon>Bacteria</taxon>
        <taxon>Pseudomonadati</taxon>
        <taxon>Pseudomonadota</taxon>
        <taxon>Gammaproteobacteria</taxon>
        <taxon>Chromatiales</taxon>
        <taxon>Chromatiaceae</taxon>
        <taxon>Thiocapsa</taxon>
    </lineage>
</organism>
<comment type="caution">
    <text evidence="8">The sequence shown here is derived from an EMBL/GenBank/DDBJ whole genome shotgun (WGS) entry which is preliminary data.</text>
</comment>
<keyword evidence="5 7" id="KW-1133">Transmembrane helix</keyword>
<feature type="transmembrane region" description="Helical" evidence="7">
    <location>
        <begin position="97"/>
        <end position="122"/>
    </location>
</feature>
<dbReference type="InterPro" id="IPR002751">
    <property type="entry name" value="CbiM/NikMN"/>
</dbReference>
<comment type="subcellular location">
    <subcellularLocation>
        <location evidence="1">Cell membrane</location>
        <topology evidence="1">Multi-pass membrane protein</topology>
    </subcellularLocation>
</comment>
<evidence type="ECO:0000256" key="1">
    <source>
        <dbReference type="ARBA" id="ARBA00004651"/>
    </source>
</evidence>
<feature type="transmembrane region" description="Helical" evidence="7">
    <location>
        <begin position="35"/>
        <end position="56"/>
    </location>
</feature>
<dbReference type="NCBIfam" id="NF004905">
    <property type="entry name" value="PRK06265.1-5"/>
    <property type="match status" value="1"/>
</dbReference>
<evidence type="ECO:0000256" key="5">
    <source>
        <dbReference type="ARBA" id="ARBA00022989"/>
    </source>
</evidence>
<evidence type="ECO:0000256" key="4">
    <source>
        <dbReference type="ARBA" id="ARBA00022692"/>
    </source>
</evidence>
<accession>A0A9X0WGR8</accession>
<protein>
    <submittedName>
        <fullName evidence="8">Cobalamin biosynthesis protein CbiM</fullName>
    </submittedName>
</protein>
<dbReference type="Gene3D" id="1.10.1760.20">
    <property type="match status" value="1"/>
</dbReference>
<dbReference type="Proteomes" id="UP001138802">
    <property type="component" value="Unassembled WGS sequence"/>
</dbReference>
<evidence type="ECO:0000256" key="7">
    <source>
        <dbReference type="SAM" id="Phobius"/>
    </source>
</evidence>
<dbReference type="EMBL" id="NRSD01000005">
    <property type="protein sequence ID" value="MBK1644399.1"/>
    <property type="molecule type" value="Genomic_DNA"/>
</dbReference>